<feature type="region of interest" description="Disordered" evidence="1">
    <location>
        <begin position="300"/>
        <end position="535"/>
    </location>
</feature>
<dbReference type="Proteomes" id="UP000054477">
    <property type="component" value="Unassembled WGS sequence"/>
</dbReference>
<feature type="region of interest" description="Disordered" evidence="1">
    <location>
        <begin position="1"/>
        <end position="32"/>
    </location>
</feature>
<reference evidence="3 4" key="1">
    <citation type="submission" date="2014-04" db="EMBL/GenBank/DDBJ databases">
        <authorList>
            <consortium name="DOE Joint Genome Institute"/>
            <person name="Kuo A."/>
            <person name="Kohler A."/>
            <person name="Nagy L.G."/>
            <person name="Floudas D."/>
            <person name="Copeland A."/>
            <person name="Barry K.W."/>
            <person name="Cichocki N."/>
            <person name="Veneault-Fourrey C."/>
            <person name="LaButti K."/>
            <person name="Lindquist E.A."/>
            <person name="Lipzen A."/>
            <person name="Lundell T."/>
            <person name="Morin E."/>
            <person name="Murat C."/>
            <person name="Sun H."/>
            <person name="Tunlid A."/>
            <person name="Henrissat B."/>
            <person name="Grigoriev I.V."/>
            <person name="Hibbett D.S."/>
            <person name="Martin F."/>
            <person name="Nordberg H.P."/>
            <person name="Cantor M.N."/>
            <person name="Hua S.X."/>
        </authorList>
    </citation>
    <scope>NUCLEOTIDE SEQUENCE [LARGE SCALE GENOMIC DNA]</scope>
    <source>
        <strain evidence="3 4">LaAM-08-1</strain>
    </source>
</reference>
<organism evidence="3 4">
    <name type="scientific">Laccaria amethystina LaAM-08-1</name>
    <dbReference type="NCBI Taxonomy" id="1095629"/>
    <lineage>
        <taxon>Eukaryota</taxon>
        <taxon>Fungi</taxon>
        <taxon>Dikarya</taxon>
        <taxon>Basidiomycota</taxon>
        <taxon>Agaricomycotina</taxon>
        <taxon>Agaricomycetes</taxon>
        <taxon>Agaricomycetidae</taxon>
        <taxon>Agaricales</taxon>
        <taxon>Agaricineae</taxon>
        <taxon>Hydnangiaceae</taxon>
        <taxon>Laccaria</taxon>
    </lineage>
</organism>
<feature type="region of interest" description="Disordered" evidence="1">
    <location>
        <begin position="247"/>
        <end position="278"/>
    </location>
</feature>
<name>A0A0C9X508_9AGAR</name>
<feature type="compositionally biased region" description="Basic residues" evidence="1">
    <location>
        <begin position="13"/>
        <end position="24"/>
    </location>
</feature>
<feature type="compositionally biased region" description="Basic and acidic residues" evidence="1">
    <location>
        <begin position="420"/>
        <end position="453"/>
    </location>
</feature>
<feature type="compositionally biased region" description="Basic and acidic residues" evidence="1">
    <location>
        <begin position="247"/>
        <end position="275"/>
    </location>
</feature>
<gene>
    <name evidence="3" type="ORF">K443DRAFT_202013</name>
</gene>
<evidence type="ECO:0000313" key="4">
    <source>
        <dbReference type="Proteomes" id="UP000054477"/>
    </source>
</evidence>
<feature type="compositionally biased region" description="Polar residues" evidence="1">
    <location>
        <begin position="1"/>
        <end position="12"/>
    </location>
</feature>
<dbReference type="InterPro" id="IPR029332">
    <property type="entry name" value="PEHE_dom"/>
</dbReference>
<dbReference type="STRING" id="1095629.A0A0C9X508"/>
<evidence type="ECO:0000259" key="2">
    <source>
        <dbReference type="SMART" id="SM01300"/>
    </source>
</evidence>
<dbReference type="SMART" id="SM01300">
    <property type="entry name" value="PEHE"/>
    <property type="match status" value="1"/>
</dbReference>
<sequence length="640" mass="69750">MDPSSSNIPSQGRQKRILPSRSRRGGPGVGSCDIDIMILDTKKWKSDAEPLIPADTPFLLTTNTAAGTSDSSSEADLQVNTLGNELYFNRPEVLKAYREQLIIQTPEYTNISGTPLVGGRFRVRNSEEDTVDTSDAAYEKRHRKYETFEKRLRLREKEKLKHEHYKLKERIEQLRAMDGSAFLALPASSFTPIPGFSPNDGDDGIGNIPGTHINGAAAHNEGERRRKEMLDIASSLDERYRVLLPPDRVRKPVEHTPADITEHVSHGGRGQRHEGEDIELDGPAMMTISVQKEVEKLKFKLPARSSTSTPSAPSPKLPSIKKPRLSAPPHKQPATLSKEREAPSTSLTPPPPTPEVPIEPRLSPPPVVVEHEPELPASHTPPPPNEPQVATSPVPSNPETHSGDDMDISSPEAVEAPAETSEKAPKEAAEEASKEAADEASKEAADEASKEAAEEAPTEALKDEEPATPAADEEEQISRPAKRIKISEPPKSPHSRVSLPPSQSISVASRGISRGRSTHPQGYNKKPIGVPYESASGEKEYTTSLLMIAAIRSSAGTVHRNARHHKAFGVKVPNSITDVQDFFLPDWALPYDDDDESDEDEEKDGPLGSDGPTESIDGREHSPEIGIEGENPPSEINVDS</sequence>
<keyword evidence="4" id="KW-1185">Reference proteome</keyword>
<evidence type="ECO:0000313" key="3">
    <source>
        <dbReference type="EMBL" id="KIK07275.1"/>
    </source>
</evidence>
<dbReference type="EMBL" id="KN838548">
    <property type="protein sequence ID" value="KIK07275.1"/>
    <property type="molecule type" value="Genomic_DNA"/>
</dbReference>
<feature type="compositionally biased region" description="Polar residues" evidence="1">
    <location>
        <begin position="388"/>
        <end position="400"/>
    </location>
</feature>
<accession>A0A0C9X508</accession>
<dbReference type="GO" id="GO:0000123">
    <property type="term" value="C:histone acetyltransferase complex"/>
    <property type="evidence" value="ECO:0007669"/>
    <property type="project" value="UniProtKB-ARBA"/>
</dbReference>
<protein>
    <recommendedName>
        <fullName evidence="2">PEHE domain-containing protein</fullName>
    </recommendedName>
</protein>
<feature type="region of interest" description="Disordered" evidence="1">
    <location>
        <begin position="587"/>
        <end position="640"/>
    </location>
</feature>
<dbReference type="HOGENOM" id="CLU_016698_1_0_1"/>
<proteinExistence type="predicted"/>
<feature type="compositionally biased region" description="Low complexity" evidence="1">
    <location>
        <begin position="302"/>
        <end position="311"/>
    </location>
</feature>
<feature type="domain" description="PEHE" evidence="2">
    <location>
        <begin position="103"/>
        <end position="242"/>
    </location>
</feature>
<feature type="compositionally biased region" description="Acidic residues" evidence="1">
    <location>
        <begin position="591"/>
        <end position="603"/>
    </location>
</feature>
<dbReference type="AlphaFoldDB" id="A0A0C9X508"/>
<feature type="compositionally biased region" description="Pro residues" evidence="1">
    <location>
        <begin position="348"/>
        <end position="367"/>
    </location>
</feature>
<evidence type="ECO:0000256" key="1">
    <source>
        <dbReference type="SAM" id="MobiDB-lite"/>
    </source>
</evidence>
<reference evidence="4" key="2">
    <citation type="submission" date="2015-01" db="EMBL/GenBank/DDBJ databases">
        <title>Evolutionary Origins and Diversification of the Mycorrhizal Mutualists.</title>
        <authorList>
            <consortium name="DOE Joint Genome Institute"/>
            <consortium name="Mycorrhizal Genomics Consortium"/>
            <person name="Kohler A."/>
            <person name="Kuo A."/>
            <person name="Nagy L.G."/>
            <person name="Floudas D."/>
            <person name="Copeland A."/>
            <person name="Barry K.W."/>
            <person name="Cichocki N."/>
            <person name="Veneault-Fourrey C."/>
            <person name="LaButti K."/>
            <person name="Lindquist E.A."/>
            <person name="Lipzen A."/>
            <person name="Lundell T."/>
            <person name="Morin E."/>
            <person name="Murat C."/>
            <person name="Riley R."/>
            <person name="Ohm R."/>
            <person name="Sun H."/>
            <person name="Tunlid A."/>
            <person name="Henrissat B."/>
            <person name="Grigoriev I.V."/>
            <person name="Hibbett D.S."/>
            <person name="Martin F."/>
        </authorList>
    </citation>
    <scope>NUCLEOTIDE SEQUENCE [LARGE SCALE GENOMIC DNA]</scope>
    <source>
        <strain evidence="4">LaAM-08-1</strain>
    </source>
</reference>
<dbReference type="OrthoDB" id="2555515at2759"/>